<gene>
    <name evidence="1" type="primary">ORF25643</name>
</gene>
<proteinExistence type="predicted"/>
<feature type="non-terminal residue" evidence="1">
    <location>
        <position position="1"/>
    </location>
</feature>
<sequence length="122" mass="14721">QVDYYNDERERYYRYYKEKEARYNQGYYDEYYGANHDYYGNRASRPVSRADYGRDYYSRGYAYEGYTDLYGGYGYDPYAYGYGYPTYDEYNQAYDQGRMTPPKYSYPHVRACFGPAGQLVKV</sequence>
<name>A0A0B6YHF1_9EUPU</name>
<evidence type="ECO:0000313" key="1">
    <source>
        <dbReference type="EMBL" id="CEK55622.1"/>
    </source>
</evidence>
<dbReference type="EMBL" id="HACG01008757">
    <property type="protein sequence ID" value="CEK55622.1"/>
    <property type="molecule type" value="Transcribed_RNA"/>
</dbReference>
<dbReference type="AlphaFoldDB" id="A0A0B6YHF1"/>
<protein>
    <submittedName>
        <fullName evidence="1">Uncharacterized protein</fullName>
    </submittedName>
</protein>
<feature type="non-terminal residue" evidence="1">
    <location>
        <position position="122"/>
    </location>
</feature>
<organism evidence="1">
    <name type="scientific">Arion vulgaris</name>
    <dbReference type="NCBI Taxonomy" id="1028688"/>
    <lineage>
        <taxon>Eukaryota</taxon>
        <taxon>Metazoa</taxon>
        <taxon>Spiralia</taxon>
        <taxon>Lophotrochozoa</taxon>
        <taxon>Mollusca</taxon>
        <taxon>Gastropoda</taxon>
        <taxon>Heterobranchia</taxon>
        <taxon>Euthyneura</taxon>
        <taxon>Panpulmonata</taxon>
        <taxon>Eupulmonata</taxon>
        <taxon>Stylommatophora</taxon>
        <taxon>Helicina</taxon>
        <taxon>Arionoidea</taxon>
        <taxon>Arionidae</taxon>
        <taxon>Arion</taxon>
    </lineage>
</organism>
<reference evidence="1" key="1">
    <citation type="submission" date="2014-12" db="EMBL/GenBank/DDBJ databases">
        <title>Insight into the proteome of Arion vulgaris.</title>
        <authorList>
            <person name="Aradska J."/>
            <person name="Bulat T."/>
            <person name="Smidak R."/>
            <person name="Sarate P."/>
            <person name="Gangsoo J."/>
            <person name="Sialana F."/>
            <person name="Bilban M."/>
            <person name="Lubec G."/>
        </authorList>
    </citation>
    <scope>NUCLEOTIDE SEQUENCE</scope>
    <source>
        <tissue evidence="1">Skin</tissue>
    </source>
</reference>
<accession>A0A0B6YHF1</accession>